<dbReference type="InterPro" id="IPR001251">
    <property type="entry name" value="CRAL-TRIO_dom"/>
</dbReference>
<dbReference type="PANTHER" id="PTHR10174:SF208">
    <property type="entry name" value="CRAL-TRIO DOMAIN-CONTAINING PROTEIN DDB_G0278031"/>
    <property type="match status" value="1"/>
</dbReference>
<reference evidence="3" key="1">
    <citation type="journal article" date="2013" name="Nature">
        <title>Pan genome of the phytoplankton Emiliania underpins its global distribution.</title>
        <authorList>
            <person name="Read B.A."/>
            <person name="Kegel J."/>
            <person name="Klute M.J."/>
            <person name="Kuo A."/>
            <person name="Lefebvre S.C."/>
            <person name="Maumus F."/>
            <person name="Mayer C."/>
            <person name="Miller J."/>
            <person name="Monier A."/>
            <person name="Salamov A."/>
            <person name="Young J."/>
            <person name="Aguilar M."/>
            <person name="Claverie J.M."/>
            <person name="Frickenhaus S."/>
            <person name="Gonzalez K."/>
            <person name="Herman E.K."/>
            <person name="Lin Y.C."/>
            <person name="Napier J."/>
            <person name="Ogata H."/>
            <person name="Sarno A.F."/>
            <person name="Shmutz J."/>
            <person name="Schroeder D."/>
            <person name="de Vargas C."/>
            <person name="Verret F."/>
            <person name="von Dassow P."/>
            <person name="Valentin K."/>
            <person name="Van de Peer Y."/>
            <person name="Wheeler G."/>
            <person name="Dacks J.B."/>
            <person name="Delwiche C.F."/>
            <person name="Dyhrman S.T."/>
            <person name="Glockner G."/>
            <person name="John U."/>
            <person name="Richards T."/>
            <person name="Worden A.Z."/>
            <person name="Zhang X."/>
            <person name="Grigoriev I.V."/>
            <person name="Allen A.E."/>
            <person name="Bidle K."/>
            <person name="Borodovsky M."/>
            <person name="Bowler C."/>
            <person name="Brownlee C."/>
            <person name="Cock J.M."/>
            <person name="Elias M."/>
            <person name="Gladyshev V.N."/>
            <person name="Groth M."/>
            <person name="Guda C."/>
            <person name="Hadaegh A."/>
            <person name="Iglesias-Rodriguez M.D."/>
            <person name="Jenkins J."/>
            <person name="Jones B.M."/>
            <person name="Lawson T."/>
            <person name="Leese F."/>
            <person name="Lindquist E."/>
            <person name="Lobanov A."/>
            <person name="Lomsadze A."/>
            <person name="Malik S.B."/>
            <person name="Marsh M.E."/>
            <person name="Mackinder L."/>
            <person name="Mock T."/>
            <person name="Mueller-Roeber B."/>
            <person name="Pagarete A."/>
            <person name="Parker M."/>
            <person name="Probert I."/>
            <person name="Quesneville H."/>
            <person name="Raines C."/>
            <person name="Rensing S.A."/>
            <person name="Riano-Pachon D.M."/>
            <person name="Richier S."/>
            <person name="Rokitta S."/>
            <person name="Shiraiwa Y."/>
            <person name="Soanes D.M."/>
            <person name="van der Giezen M."/>
            <person name="Wahlund T.M."/>
            <person name="Williams B."/>
            <person name="Wilson W."/>
            <person name="Wolfe G."/>
            <person name="Wurch L.L."/>
        </authorList>
    </citation>
    <scope>NUCLEOTIDE SEQUENCE</scope>
</reference>
<dbReference type="CDD" id="cd00170">
    <property type="entry name" value="SEC14"/>
    <property type="match status" value="1"/>
</dbReference>
<dbReference type="KEGG" id="ehx:EMIHUDRAFT_219488"/>
<evidence type="ECO:0000313" key="3">
    <source>
        <dbReference type="Proteomes" id="UP000013827"/>
    </source>
</evidence>
<dbReference type="eggNOG" id="KOG1471">
    <property type="taxonomic scope" value="Eukaryota"/>
</dbReference>
<dbReference type="SUPFAM" id="SSF52087">
    <property type="entry name" value="CRAL/TRIO domain"/>
    <property type="match status" value="1"/>
</dbReference>
<evidence type="ECO:0000259" key="1">
    <source>
        <dbReference type="PROSITE" id="PS50191"/>
    </source>
</evidence>
<keyword evidence="3" id="KW-1185">Reference proteome</keyword>
<dbReference type="Proteomes" id="UP000013827">
    <property type="component" value="Unassembled WGS sequence"/>
</dbReference>
<dbReference type="PROSITE" id="PS50191">
    <property type="entry name" value="CRAL_TRIO"/>
    <property type="match status" value="1"/>
</dbReference>
<dbReference type="InterPro" id="IPR036273">
    <property type="entry name" value="CRAL/TRIO_N_dom_sf"/>
</dbReference>
<dbReference type="RefSeq" id="XP_005758580.1">
    <property type="nucleotide sequence ID" value="XM_005758523.1"/>
</dbReference>
<dbReference type="GO" id="GO:1902936">
    <property type="term" value="F:phosphatidylinositol bisphosphate binding"/>
    <property type="evidence" value="ECO:0007669"/>
    <property type="project" value="TreeGrafter"/>
</dbReference>
<accession>A0A0D3I4G6</accession>
<dbReference type="OMA" id="RESWVNE"/>
<proteinExistence type="predicted"/>
<sequence length="251" mass="28679">MPDADDDIDDTEVTDGGAAWMQDAGLVEELKKAIVAGGDRVCIEDEAFLRRFLYIAKGDVTKAASRHARYWEYRIKLFGSERPFDKAHAAMSRGERCEATLRTCPFVKILDGARDKEGCQLLLVRPRYLDWRKVDEQQVIEAMWYTIETLLQDAETQRCGFCAINSLKGMSPKAFNRKFMPKMLESVQNRLPIRIGAMRVVDNPGFFSVIWSIEKTKKRIEVLGGDYARLLNRLPKESIPEEFGGTYVVRD</sequence>
<dbReference type="PaxDb" id="2903-EOD06151"/>
<feature type="domain" description="CRAL-TRIO" evidence="1">
    <location>
        <begin position="110"/>
        <end position="251"/>
    </location>
</feature>
<dbReference type="Pfam" id="PF00650">
    <property type="entry name" value="CRAL_TRIO"/>
    <property type="match status" value="1"/>
</dbReference>
<dbReference type="PANTHER" id="PTHR10174">
    <property type="entry name" value="ALPHA-TOCOPHEROL TRANSFER PROTEIN-RELATED"/>
    <property type="match status" value="1"/>
</dbReference>
<dbReference type="SMART" id="SM00516">
    <property type="entry name" value="SEC14"/>
    <property type="match status" value="1"/>
</dbReference>
<name>A0A0D3I4G6_EMIH1</name>
<dbReference type="AlphaFoldDB" id="A0A0D3I4G6"/>
<dbReference type="Gene3D" id="3.40.525.10">
    <property type="entry name" value="CRAL-TRIO lipid binding domain"/>
    <property type="match status" value="1"/>
</dbReference>
<dbReference type="InterPro" id="IPR036865">
    <property type="entry name" value="CRAL-TRIO_dom_sf"/>
</dbReference>
<dbReference type="EnsemblProtists" id="EOD06151">
    <property type="protein sequence ID" value="EOD06151"/>
    <property type="gene ID" value="EMIHUDRAFT_219488"/>
</dbReference>
<dbReference type="GO" id="GO:0016020">
    <property type="term" value="C:membrane"/>
    <property type="evidence" value="ECO:0007669"/>
    <property type="project" value="TreeGrafter"/>
</dbReference>
<dbReference type="SUPFAM" id="SSF46938">
    <property type="entry name" value="CRAL/TRIO N-terminal domain"/>
    <property type="match status" value="1"/>
</dbReference>
<evidence type="ECO:0000313" key="2">
    <source>
        <dbReference type="EnsemblProtists" id="EOD06151"/>
    </source>
</evidence>
<reference evidence="2" key="2">
    <citation type="submission" date="2024-10" db="UniProtKB">
        <authorList>
            <consortium name="EnsemblProtists"/>
        </authorList>
    </citation>
    <scope>IDENTIFICATION</scope>
</reference>
<organism evidence="2 3">
    <name type="scientific">Emiliania huxleyi (strain CCMP1516)</name>
    <dbReference type="NCBI Taxonomy" id="280463"/>
    <lineage>
        <taxon>Eukaryota</taxon>
        <taxon>Haptista</taxon>
        <taxon>Haptophyta</taxon>
        <taxon>Prymnesiophyceae</taxon>
        <taxon>Isochrysidales</taxon>
        <taxon>Noelaerhabdaceae</taxon>
        <taxon>Emiliania</taxon>
    </lineage>
</organism>
<dbReference type="GeneID" id="17252256"/>
<dbReference type="HOGENOM" id="CLU_1108766_0_0_1"/>
<protein>
    <recommendedName>
        <fullName evidence="1">CRAL-TRIO domain-containing protein</fullName>
    </recommendedName>
</protein>